<evidence type="ECO:0000313" key="7">
    <source>
        <dbReference type="EMBL" id="CAB9526958.1"/>
    </source>
</evidence>
<dbReference type="OrthoDB" id="190434at2759"/>
<comment type="caution">
    <text evidence="7">The sequence shown here is derived from an EMBL/GenBank/DDBJ whole genome shotgun (WGS) entry which is preliminary data.</text>
</comment>
<keyword evidence="3 7" id="KW-0812">Transmembrane</keyword>
<dbReference type="Proteomes" id="UP001153069">
    <property type="component" value="Unassembled WGS sequence"/>
</dbReference>
<evidence type="ECO:0000256" key="6">
    <source>
        <dbReference type="SAM" id="MobiDB-lite"/>
    </source>
</evidence>
<dbReference type="InterPro" id="IPR026767">
    <property type="entry name" value="Tmem151"/>
</dbReference>
<feature type="region of interest" description="Disordered" evidence="6">
    <location>
        <begin position="202"/>
        <end position="238"/>
    </location>
</feature>
<keyword evidence="8" id="KW-1185">Reference proteome</keyword>
<evidence type="ECO:0000256" key="3">
    <source>
        <dbReference type="ARBA" id="ARBA00022692"/>
    </source>
</evidence>
<sequence>MYEAPPEIAIHIECYHYETTVQHYTDSNGNSGTRTVTYPVVAYEETEPVLITSWKDESEQLKSSQIEFEITKVRMSKTFTADETFLEQCESFVNRNRWKDQYYNFATIYSIEGFKEKLLAFTDLKRKPQMLDYWIYVLAHLLIFPALPYRMWLSSITGKLDPVIHKSVQTCNRDEVEGLTERARLLNRLFAGLIEPNTAPKKFQRGTCHGNCSNRRDTHGRGRSNTANSNGNSSPHYR</sequence>
<proteinExistence type="inferred from homology"/>
<dbReference type="EMBL" id="CAICTM010001915">
    <property type="protein sequence ID" value="CAB9526958.1"/>
    <property type="molecule type" value="Genomic_DNA"/>
</dbReference>
<dbReference type="PANTHER" id="PTHR31893">
    <property type="entry name" value="TRANSMEMBRANE PROTEIN 151 HOMOLOG"/>
    <property type="match status" value="1"/>
</dbReference>
<protein>
    <submittedName>
        <fullName evidence="7">Transmembrane protein 151B</fullName>
    </submittedName>
</protein>
<dbReference type="AlphaFoldDB" id="A0A9N8HTP5"/>
<evidence type="ECO:0000256" key="4">
    <source>
        <dbReference type="ARBA" id="ARBA00022989"/>
    </source>
</evidence>
<organism evidence="7 8">
    <name type="scientific">Seminavis robusta</name>
    <dbReference type="NCBI Taxonomy" id="568900"/>
    <lineage>
        <taxon>Eukaryota</taxon>
        <taxon>Sar</taxon>
        <taxon>Stramenopiles</taxon>
        <taxon>Ochrophyta</taxon>
        <taxon>Bacillariophyta</taxon>
        <taxon>Bacillariophyceae</taxon>
        <taxon>Bacillariophycidae</taxon>
        <taxon>Naviculales</taxon>
        <taxon>Naviculaceae</taxon>
        <taxon>Seminavis</taxon>
    </lineage>
</organism>
<keyword evidence="5" id="KW-0472">Membrane</keyword>
<evidence type="ECO:0000256" key="5">
    <source>
        <dbReference type="ARBA" id="ARBA00023136"/>
    </source>
</evidence>
<dbReference type="PANTHER" id="PTHR31893:SF5">
    <property type="entry name" value="TRANSMEMBRANE PROTEIN 151 HOMOLOG"/>
    <property type="match status" value="1"/>
</dbReference>
<name>A0A9N8HTP5_9STRA</name>
<feature type="compositionally biased region" description="Polar residues" evidence="6">
    <location>
        <begin position="223"/>
        <end position="238"/>
    </location>
</feature>
<evidence type="ECO:0000256" key="2">
    <source>
        <dbReference type="ARBA" id="ARBA00009583"/>
    </source>
</evidence>
<evidence type="ECO:0000256" key="1">
    <source>
        <dbReference type="ARBA" id="ARBA00004141"/>
    </source>
</evidence>
<keyword evidence="4" id="KW-1133">Transmembrane helix</keyword>
<comment type="subcellular location">
    <subcellularLocation>
        <location evidence="1">Membrane</location>
        <topology evidence="1">Multi-pass membrane protein</topology>
    </subcellularLocation>
</comment>
<gene>
    <name evidence="7" type="ORF">SEMRO_1917_G305330.1</name>
</gene>
<accession>A0A9N8HTP5</accession>
<reference evidence="7" key="1">
    <citation type="submission" date="2020-06" db="EMBL/GenBank/DDBJ databases">
        <authorList>
            <consortium name="Plant Systems Biology data submission"/>
        </authorList>
    </citation>
    <scope>NUCLEOTIDE SEQUENCE</scope>
    <source>
        <strain evidence="7">D6</strain>
    </source>
</reference>
<comment type="similarity">
    <text evidence="2">Belongs to the TMEM151 family.</text>
</comment>
<evidence type="ECO:0000313" key="8">
    <source>
        <dbReference type="Proteomes" id="UP001153069"/>
    </source>
</evidence>
<dbReference type="GO" id="GO:0016020">
    <property type="term" value="C:membrane"/>
    <property type="evidence" value="ECO:0007669"/>
    <property type="project" value="UniProtKB-SubCell"/>
</dbReference>